<evidence type="ECO:0000256" key="8">
    <source>
        <dbReference type="SAM" id="Phobius"/>
    </source>
</evidence>
<dbReference type="SUPFAM" id="SSF82689">
    <property type="entry name" value="Mechanosensitive channel protein MscS (YggB), C-terminal domain"/>
    <property type="match status" value="1"/>
</dbReference>
<dbReference type="InterPro" id="IPR011014">
    <property type="entry name" value="MscS_channel_TM-2"/>
</dbReference>
<keyword evidence="3" id="KW-1003">Cell membrane</keyword>
<dbReference type="InterPro" id="IPR010920">
    <property type="entry name" value="LSM_dom_sf"/>
</dbReference>
<feature type="transmembrane region" description="Helical" evidence="8">
    <location>
        <begin position="344"/>
        <end position="361"/>
    </location>
</feature>
<evidence type="ECO:0000256" key="2">
    <source>
        <dbReference type="ARBA" id="ARBA00008017"/>
    </source>
</evidence>
<evidence type="ECO:0000256" key="4">
    <source>
        <dbReference type="ARBA" id="ARBA00022692"/>
    </source>
</evidence>
<feature type="transmembrane region" description="Helical" evidence="8">
    <location>
        <begin position="601"/>
        <end position="620"/>
    </location>
</feature>
<organism evidence="12 13">
    <name type="scientific">Mucilaginibacter myungsuensis</name>
    <dbReference type="NCBI Taxonomy" id="649104"/>
    <lineage>
        <taxon>Bacteria</taxon>
        <taxon>Pseudomonadati</taxon>
        <taxon>Bacteroidota</taxon>
        <taxon>Sphingobacteriia</taxon>
        <taxon>Sphingobacteriales</taxon>
        <taxon>Sphingobacteriaceae</taxon>
        <taxon>Mucilaginibacter</taxon>
    </lineage>
</organism>
<feature type="chain" id="PRO_5037417888" evidence="9">
    <location>
        <begin position="28"/>
        <end position="831"/>
    </location>
</feature>
<name>A0A929KSE0_9SPHI</name>
<dbReference type="RefSeq" id="WP_194109836.1">
    <property type="nucleotide sequence ID" value="NZ_JADFFL010000001.1"/>
</dbReference>
<keyword evidence="9" id="KW-0732">Signal</keyword>
<dbReference type="GO" id="GO:0008381">
    <property type="term" value="F:mechanosensitive monoatomic ion channel activity"/>
    <property type="evidence" value="ECO:0007669"/>
    <property type="project" value="UniProtKB-ARBA"/>
</dbReference>
<dbReference type="EMBL" id="JADFFL010000001">
    <property type="protein sequence ID" value="MBE9660641.1"/>
    <property type="molecule type" value="Genomic_DNA"/>
</dbReference>
<dbReference type="Gene3D" id="3.30.70.100">
    <property type="match status" value="1"/>
</dbReference>
<feature type="transmembrane region" description="Helical" evidence="8">
    <location>
        <begin position="512"/>
        <end position="531"/>
    </location>
</feature>
<feature type="transmembrane region" description="Helical" evidence="8">
    <location>
        <begin position="278"/>
        <end position="296"/>
    </location>
</feature>
<evidence type="ECO:0000256" key="7">
    <source>
        <dbReference type="SAM" id="Coils"/>
    </source>
</evidence>
<proteinExistence type="inferred from homology"/>
<evidence type="ECO:0000256" key="1">
    <source>
        <dbReference type="ARBA" id="ARBA00004651"/>
    </source>
</evidence>
<keyword evidence="4 8" id="KW-0812">Transmembrane</keyword>
<gene>
    <name evidence="12" type="ORF">IRJ16_01990</name>
</gene>
<keyword evidence="7" id="KW-0175">Coiled coil</keyword>
<dbReference type="InterPro" id="IPR006685">
    <property type="entry name" value="MscS_channel_2nd"/>
</dbReference>
<evidence type="ECO:0000259" key="10">
    <source>
        <dbReference type="Pfam" id="PF00924"/>
    </source>
</evidence>
<dbReference type="Gene3D" id="1.10.287.1260">
    <property type="match status" value="1"/>
</dbReference>
<feature type="coiled-coil region" evidence="7">
    <location>
        <begin position="128"/>
        <end position="155"/>
    </location>
</feature>
<feature type="transmembrane region" description="Helical" evidence="8">
    <location>
        <begin position="435"/>
        <end position="454"/>
    </location>
</feature>
<dbReference type="GO" id="GO:0005886">
    <property type="term" value="C:plasma membrane"/>
    <property type="evidence" value="ECO:0007669"/>
    <property type="project" value="UniProtKB-SubCell"/>
</dbReference>
<accession>A0A929KSE0</accession>
<dbReference type="InterPro" id="IPR049278">
    <property type="entry name" value="MS_channel_C"/>
</dbReference>
<dbReference type="SUPFAM" id="SSF82861">
    <property type="entry name" value="Mechanosensitive channel protein MscS (YggB), transmembrane region"/>
    <property type="match status" value="1"/>
</dbReference>
<feature type="transmembrane region" description="Helical" evidence="8">
    <location>
        <begin position="626"/>
        <end position="645"/>
    </location>
</feature>
<dbReference type="Proteomes" id="UP000622475">
    <property type="component" value="Unassembled WGS sequence"/>
</dbReference>
<dbReference type="Pfam" id="PF00924">
    <property type="entry name" value="MS_channel_2nd"/>
    <property type="match status" value="1"/>
</dbReference>
<dbReference type="PANTHER" id="PTHR30347">
    <property type="entry name" value="POTASSIUM CHANNEL RELATED"/>
    <property type="match status" value="1"/>
</dbReference>
<dbReference type="InterPro" id="IPR011066">
    <property type="entry name" value="MscS_channel_C_sf"/>
</dbReference>
<reference evidence="12" key="1">
    <citation type="submission" date="2020-10" db="EMBL/GenBank/DDBJ databases">
        <title>Mucilaginibacter mali sp. nov., isolated from rhizosphere soil of apple orchard.</title>
        <authorList>
            <person name="Lee J.-S."/>
            <person name="Kim H.S."/>
            <person name="Kim J.-S."/>
        </authorList>
    </citation>
    <scope>NUCLEOTIDE SEQUENCE</scope>
    <source>
        <strain evidence="12">KCTC 22746</strain>
    </source>
</reference>
<sequence length="831" mass="94043">MIKLRRPIFYLFLTAFSLITFHYDANAQVRSKKATSVRDSLRKSILKRDSLMRTLKRSDTSVNSFLQKVEYYNTNFSRIKNGLTRGIDTAEISQLLPRFEKRLVTIKKLIDNDNSSNLRYLYTIRDLLTRSDDQLDEWQDKLSEMSAKLIQSEKELQLMHKDSLLSGIPADSTLLITLLAQKAAIERKWEQLDILNKKLLIRIGLLQNRVAVVYITILDHKDQVNTNIHNFGIRALSREVSYIWNMGPAPGITFASAMNASIAMNTKLLNFMVNRDTLIHLCSVLLFVIFFIWIYFNRRKVMLVRGSPREILAQTTYASRYPLMASLLIATVIAPNFYDHPPVVFLESIFLVMMMATLFLVKKTDRTSIFSFLHPLFWITVAFSISNLFIQVSNTDRLGILLLSIGAVLVALRFLNIVKQTPEQYLPYTRNILRIFIGLQIASIICNILGRFSLAKIIGIVSVYNLWLALGLYLMVQIIMESLFLQLEANKKNNGISSYLDFKILQKKLRSILNLIAVVLWVIMLTQNLSIEDLAFDYIKDVLNRSHQIGGTALTIGSIIMFIAVLWLSSIIAKVITYLYDFAGQHREEGVSKRKARTSMLLIKIGIFTAGFVIAVAASGVPMDKVTIIISALGVGIGFGLQNIVNNLVSGLILAFEKPVQVGDLIEVDKQSGRITDIGIRSSRIATSDGAEVIIPNGDLISRHVTNWTLSNDNRRVELIIGVAYGSDIAKVKEILTGLISNRDDIMKDPPPLVFVHNLNENSVDFRMLFWASDIGFWLQLKSSVLTDIYNSLHEAGIDIPFPQKEVYLHLADNERLKVVQAKPTEKPSET</sequence>
<keyword evidence="6 8" id="KW-0472">Membrane</keyword>
<evidence type="ECO:0000259" key="11">
    <source>
        <dbReference type="Pfam" id="PF21082"/>
    </source>
</evidence>
<comment type="caution">
    <text evidence="12">The sequence shown here is derived from an EMBL/GenBank/DDBJ whole genome shotgun (WGS) entry which is preliminary data.</text>
</comment>
<feature type="domain" description="Mechanosensitive ion channel MscS C-terminal" evidence="11">
    <location>
        <begin position="717"/>
        <end position="800"/>
    </location>
</feature>
<feature type="domain" description="Mechanosensitive ion channel MscS" evidence="10">
    <location>
        <begin position="643"/>
        <end position="709"/>
    </location>
</feature>
<feature type="transmembrane region" description="Helical" evidence="8">
    <location>
        <begin position="398"/>
        <end position="415"/>
    </location>
</feature>
<dbReference type="InterPro" id="IPR052702">
    <property type="entry name" value="MscS-like_channel"/>
</dbReference>
<feature type="signal peptide" evidence="9">
    <location>
        <begin position="1"/>
        <end position="27"/>
    </location>
</feature>
<evidence type="ECO:0000256" key="3">
    <source>
        <dbReference type="ARBA" id="ARBA00022475"/>
    </source>
</evidence>
<dbReference type="Gene3D" id="2.30.30.60">
    <property type="match status" value="1"/>
</dbReference>
<dbReference type="SUPFAM" id="SSF50182">
    <property type="entry name" value="Sm-like ribonucleoproteins"/>
    <property type="match status" value="1"/>
</dbReference>
<evidence type="ECO:0000313" key="13">
    <source>
        <dbReference type="Proteomes" id="UP000622475"/>
    </source>
</evidence>
<dbReference type="PANTHER" id="PTHR30347:SF1">
    <property type="entry name" value="MECHANOSENSITIVE CHANNEL MSCK"/>
    <property type="match status" value="1"/>
</dbReference>
<feature type="transmembrane region" description="Helical" evidence="8">
    <location>
        <begin position="373"/>
        <end position="392"/>
    </location>
</feature>
<feature type="transmembrane region" description="Helical" evidence="8">
    <location>
        <begin position="317"/>
        <end position="338"/>
    </location>
</feature>
<feature type="transmembrane region" description="Helical" evidence="8">
    <location>
        <begin position="551"/>
        <end position="580"/>
    </location>
</feature>
<comment type="similarity">
    <text evidence="2">Belongs to the MscS (TC 1.A.23) family.</text>
</comment>
<keyword evidence="13" id="KW-1185">Reference proteome</keyword>
<protein>
    <submittedName>
        <fullName evidence="12">Mechanosensitive ion channel</fullName>
    </submittedName>
</protein>
<feature type="transmembrane region" description="Helical" evidence="8">
    <location>
        <begin position="466"/>
        <end position="485"/>
    </location>
</feature>
<comment type="subcellular location">
    <subcellularLocation>
        <location evidence="1">Cell membrane</location>
        <topology evidence="1">Multi-pass membrane protein</topology>
    </subcellularLocation>
</comment>
<keyword evidence="5 8" id="KW-1133">Transmembrane helix</keyword>
<evidence type="ECO:0000256" key="9">
    <source>
        <dbReference type="SAM" id="SignalP"/>
    </source>
</evidence>
<evidence type="ECO:0000256" key="6">
    <source>
        <dbReference type="ARBA" id="ARBA00023136"/>
    </source>
</evidence>
<dbReference type="InterPro" id="IPR023408">
    <property type="entry name" value="MscS_beta-dom_sf"/>
</dbReference>
<evidence type="ECO:0000313" key="12">
    <source>
        <dbReference type="EMBL" id="MBE9660641.1"/>
    </source>
</evidence>
<evidence type="ECO:0000256" key="5">
    <source>
        <dbReference type="ARBA" id="ARBA00022989"/>
    </source>
</evidence>
<dbReference type="AlphaFoldDB" id="A0A929KSE0"/>
<dbReference type="Pfam" id="PF21082">
    <property type="entry name" value="MS_channel_3rd"/>
    <property type="match status" value="1"/>
</dbReference>